<keyword evidence="3" id="KW-1185">Reference proteome</keyword>
<proteinExistence type="predicted"/>
<feature type="region of interest" description="Disordered" evidence="1">
    <location>
        <begin position="1"/>
        <end position="23"/>
    </location>
</feature>
<accession>A0A0S4QTK6</accession>
<name>A0A0S4QTK6_9ACTN</name>
<organism evidence="2 3">
    <name type="scientific">Parafrankia irregularis</name>
    <dbReference type="NCBI Taxonomy" id="795642"/>
    <lineage>
        <taxon>Bacteria</taxon>
        <taxon>Bacillati</taxon>
        <taxon>Actinomycetota</taxon>
        <taxon>Actinomycetes</taxon>
        <taxon>Frankiales</taxon>
        <taxon>Frankiaceae</taxon>
        <taxon>Parafrankia</taxon>
    </lineage>
</organism>
<dbReference type="Pfam" id="PF11662">
    <property type="entry name" value="DUF3263"/>
    <property type="match status" value="1"/>
</dbReference>
<reference evidence="3" key="1">
    <citation type="submission" date="2015-11" db="EMBL/GenBank/DDBJ databases">
        <authorList>
            <person name="Varghese N."/>
        </authorList>
    </citation>
    <scope>NUCLEOTIDE SEQUENCE [LARGE SCALE GENOMIC DNA]</scope>
    <source>
        <strain evidence="3">DSM 45899</strain>
    </source>
</reference>
<evidence type="ECO:0000313" key="2">
    <source>
        <dbReference type="EMBL" id="CUU57734.1"/>
    </source>
</evidence>
<dbReference type="InterPro" id="IPR021678">
    <property type="entry name" value="DUF3263"/>
</dbReference>
<dbReference type="AlphaFoldDB" id="A0A0S4QTK6"/>
<evidence type="ECO:0008006" key="4">
    <source>
        <dbReference type="Google" id="ProtNLM"/>
    </source>
</evidence>
<protein>
    <recommendedName>
        <fullName evidence="4">DUF3263 domain-containing protein</fullName>
    </recommendedName>
</protein>
<evidence type="ECO:0000313" key="3">
    <source>
        <dbReference type="Proteomes" id="UP000198802"/>
    </source>
</evidence>
<gene>
    <name evidence="2" type="ORF">Ga0074812_11481</name>
</gene>
<dbReference type="RefSeq" id="WP_091279672.1">
    <property type="nucleotide sequence ID" value="NZ_FAOZ01000014.1"/>
</dbReference>
<dbReference type="EMBL" id="FAOZ01000014">
    <property type="protein sequence ID" value="CUU57734.1"/>
    <property type="molecule type" value="Genomic_DNA"/>
</dbReference>
<dbReference type="Proteomes" id="UP000198802">
    <property type="component" value="Unassembled WGS sequence"/>
</dbReference>
<sequence>MPPAPGSDAADSGPAVGGGSLSERDARMLAFEKKWPVHTGPKDAAIQAEFGLSSTRYYQKLHVLIESPAALAAEPMLVNRLQRLLDERRRARAGALDDAGAPGGDDPDDA</sequence>
<evidence type="ECO:0000256" key="1">
    <source>
        <dbReference type="SAM" id="MobiDB-lite"/>
    </source>
</evidence>